<dbReference type="AlphaFoldDB" id="A0A9Q4B2N2"/>
<keyword evidence="4" id="KW-1185">Reference proteome</keyword>
<evidence type="ECO:0000259" key="2">
    <source>
        <dbReference type="Pfam" id="PF10145"/>
    </source>
</evidence>
<proteinExistence type="predicted"/>
<evidence type="ECO:0000256" key="1">
    <source>
        <dbReference type="ARBA" id="ARBA00022612"/>
    </source>
</evidence>
<accession>A0A9Q4B2N2</accession>
<dbReference type="InterPro" id="IPR016024">
    <property type="entry name" value="ARM-type_fold"/>
</dbReference>
<dbReference type="PANTHER" id="PTHR37813">
    <property type="entry name" value="FELS-2 PROPHAGE PROTEIN"/>
    <property type="match status" value="1"/>
</dbReference>
<feature type="domain" description="Phage tail tape measure protein" evidence="2">
    <location>
        <begin position="56"/>
        <end position="179"/>
    </location>
</feature>
<reference evidence="3" key="1">
    <citation type="submission" date="2020-06" db="EMBL/GenBank/DDBJ databases">
        <title>Insight into the genomes of haloalkaliphilic bacilli from Kenyan soda lakes.</title>
        <authorList>
            <person name="Mwirichia R."/>
            <person name="Villamizar G.C."/>
            <person name="Poehlein A."/>
            <person name="Mugweru J."/>
            <person name="Kipnyargis A."/>
            <person name="Kiplimo D."/>
            <person name="Orwa P."/>
            <person name="Daniel R."/>
        </authorList>
    </citation>
    <scope>NUCLEOTIDE SEQUENCE</scope>
    <source>
        <strain evidence="3">B1096_S55</strain>
    </source>
</reference>
<dbReference type="PANTHER" id="PTHR37813:SF1">
    <property type="entry name" value="FELS-2 PROPHAGE PROTEIN"/>
    <property type="match status" value="1"/>
</dbReference>
<dbReference type="Proteomes" id="UP001057753">
    <property type="component" value="Unassembled WGS sequence"/>
</dbReference>
<dbReference type="EMBL" id="JABXYM010000001">
    <property type="protein sequence ID" value="MCR6096850.1"/>
    <property type="molecule type" value="Genomic_DNA"/>
</dbReference>
<name>A0A9Q4B2N2_SALAG</name>
<evidence type="ECO:0000313" key="4">
    <source>
        <dbReference type="Proteomes" id="UP001057753"/>
    </source>
</evidence>
<comment type="caution">
    <text evidence="3">The sequence shown here is derived from an EMBL/GenBank/DDBJ whole genome shotgun (WGS) entry which is preliminary data.</text>
</comment>
<dbReference type="NCBIfam" id="TIGR01760">
    <property type="entry name" value="tape_meas_TP901"/>
    <property type="match status" value="1"/>
</dbReference>
<protein>
    <submittedName>
        <fullName evidence="3">Phage tail tape measure protein</fullName>
    </submittedName>
</protein>
<dbReference type="Gene3D" id="1.20.120.20">
    <property type="entry name" value="Apolipoprotein"/>
    <property type="match status" value="1"/>
</dbReference>
<evidence type="ECO:0000313" key="3">
    <source>
        <dbReference type="EMBL" id="MCR6096850.1"/>
    </source>
</evidence>
<gene>
    <name evidence="3" type="ORF">HXA33_09810</name>
</gene>
<dbReference type="InterPro" id="IPR010090">
    <property type="entry name" value="Phage_tape_meas"/>
</dbReference>
<keyword evidence="1" id="KW-1188">Viral release from host cell</keyword>
<dbReference type="Pfam" id="PF10145">
    <property type="entry name" value="PhageMin_Tail"/>
    <property type="match status" value="1"/>
</dbReference>
<dbReference type="SUPFAM" id="SSF48371">
    <property type="entry name" value="ARM repeat"/>
    <property type="match status" value="1"/>
</dbReference>
<organism evidence="3 4">
    <name type="scientific">Salipaludibacillus agaradhaerens</name>
    <name type="common">Bacillus agaradhaerens</name>
    <dbReference type="NCBI Taxonomy" id="76935"/>
    <lineage>
        <taxon>Bacteria</taxon>
        <taxon>Bacillati</taxon>
        <taxon>Bacillota</taxon>
        <taxon>Bacilli</taxon>
        <taxon>Bacillales</taxon>
        <taxon>Bacillaceae</taxon>
    </lineage>
</organism>
<sequence>MRELELFRLFGSIGLKSDEAEKGLNNIDQKGQKTQSRFSKVAGGIAKGGAIIGGAVLAAGAAGLAFGNKFAQSADRVDKMSHRLGMSREGFQEWDFILSQAGVEIDSLQNGMKTLSQRMNEARDGTGKGAEAFDKLGVSVHDSNGELKTQEDLFEDSIRSLQGMEDEVEKAALAQQLFGRSGQELLPLLNEKGGSIDDLREKAHELGLVMGDEAVDAGVQFTDTMDQLQRMFQGVFNGIMAELLPGFQSFLDWIMSYMPQIQATIQVLFDVIGKVFGFAVDVIKTLIDTIQEWYGVNEGTVTKIQEKLREYYEVAKEVIEQVIEKIQEIIQWVRDWFEENEETLQAIVDGYEAFVEKIFEFIEAFVQYVVDEIRFFLDLLQEIWEEHGEVIWEVIENIWDTIVSIFETAFDLVMDLLDVFIALFSGDWEGLWEAVKSLISNAWENITGLIQSALNLINSISKLAWDLLWGIISSVMDSIWGTIKDIWTSITDSISDAVEGIKEFVSEGFNSVKDSVSEIFNSVKESVLGVWEEIYGGIKSVINKIITAMNGMIGGINNLSFDIPDWVPGLGGESFGMSIPEIPMLAKGARNFQGDTAIVGEKGPELVTGLRGANVYSNPETRDMLGGKGDFRPEIHFHNPKELSESEQWRRARNEMRKLGMDFKGGF</sequence>
<dbReference type="RefSeq" id="WP_257821337.1">
    <property type="nucleotide sequence ID" value="NZ_JABXYM010000001.1"/>
</dbReference>